<reference evidence="3" key="1">
    <citation type="journal article" date="2019" name="Int. J. Syst. Evol. Microbiol.">
        <title>The Global Catalogue of Microorganisms (GCM) 10K type strain sequencing project: providing services to taxonomists for standard genome sequencing and annotation.</title>
        <authorList>
            <consortium name="The Broad Institute Genomics Platform"/>
            <consortium name="The Broad Institute Genome Sequencing Center for Infectious Disease"/>
            <person name="Wu L."/>
            <person name="Ma J."/>
        </authorList>
    </citation>
    <scope>NUCLEOTIDE SEQUENCE [LARGE SCALE GENOMIC DNA]</scope>
    <source>
        <strain evidence="3">JCM 14323</strain>
    </source>
</reference>
<dbReference type="EMBL" id="BAAANK010000009">
    <property type="protein sequence ID" value="GAA1842396.1"/>
    <property type="molecule type" value="Genomic_DNA"/>
</dbReference>
<evidence type="ECO:0000313" key="3">
    <source>
        <dbReference type="Proteomes" id="UP001501746"/>
    </source>
</evidence>
<comment type="caution">
    <text evidence="2">The sequence shown here is derived from an EMBL/GenBank/DDBJ whole genome shotgun (WGS) entry which is preliminary data.</text>
</comment>
<evidence type="ECO:0000256" key="1">
    <source>
        <dbReference type="SAM" id="MobiDB-lite"/>
    </source>
</evidence>
<evidence type="ECO:0008006" key="4">
    <source>
        <dbReference type="Google" id="ProtNLM"/>
    </source>
</evidence>
<feature type="region of interest" description="Disordered" evidence="1">
    <location>
        <begin position="1"/>
        <end position="24"/>
    </location>
</feature>
<gene>
    <name evidence="2" type="ORF">GCM10009750_30790</name>
</gene>
<protein>
    <recommendedName>
        <fullName evidence="4">YtxH domain-containing protein</fullName>
    </recommendedName>
</protein>
<name>A0ABP4Z8Q9_9MICO</name>
<dbReference type="Proteomes" id="UP001501746">
    <property type="component" value="Unassembled WGS sequence"/>
</dbReference>
<proteinExistence type="predicted"/>
<keyword evidence="3" id="KW-1185">Reference proteome</keyword>
<accession>A0ABP4Z8Q9</accession>
<sequence>MPPLGAPLDWSEPSGSAPGAPRDEIGQREHFVKSILWFATGIVAGFVVAHQVNQTAQGREFFTSVDAKAKAFGRAVADGYHEREAELRSAADELLD</sequence>
<evidence type="ECO:0000313" key="2">
    <source>
        <dbReference type="EMBL" id="GAA1842396.1"/>
    </source>
</evidence>
<organism evidence="2 3">
    <name type="scientific">Agromyces salentinus</name>
    <dbReference type="NCBI Taxonomy" id="269421"/>
    <lineage>
        <taxon>Bacteria</taxon>
        <taxon>Bacillati</taxon>
        <taxon>Actinomycetota</taxon>
        <taxon>Actinomycetes</taxon>
        <taxon>Micrococcales</taxon>
        <taxon>Microbacteriaceae</taxon>
        <taxon>Agromyces</taxon>
    </lineage>
</organism>